<comment type="caution">
    <text evidence="1">The sequence shown here is derived from an EMBL/GenBank/DDBJ whole genome shotgun (WGS) entry which is preliminary data.</text>
</comment>
<name>A0ABQ9UJ03_SAGOE</name>
<sequence length="52" mass="5749">MFVTNKMHNRQTGSLEQVLSLRSQSVTAAVVIPLLREGEGGVLCRERQVHAT</sequence>
<keyword evidence="2" id="KW-1185">Reference proteome</keyword>
<protein>
    <submittedName>
        <fullName evidence="1">Uncharacterized protein</fullName>
    </submittedName>
</protein>
<evidence type="ECO:0000313" key="1">
    <source>
        <dbReference type="EMBL" id="KAK2097046.1"/>
    </source>
</evidence>
<accession>A0ABQ9UJ03</accession>
<dbReference type="Proteomes" id="UP001266305">
    <property type="component" value="Unassembled WGS sequence"/>
</dbReference>
<gene>
    <name evidence="1" type="ORF">P7K49_026080</name>
</gene>
<proteinExistence type="predicted"/>
<dbReference type="EMBL" id="JASSZA010000012">
    <property type="protein sequence ID" value="KAK2097046.1"/>
    <property type="molecule type" value="Genomic_DNA"/>
</dbReference>
<organism evidence="1 2">
    <name type="scientific">Saguinus oedipus</name>
    <name type="common">Cotton-top tamarin</name>
    <name type="synonym">Oedipomidas oedipus</name>
    <dbReference type="NCBI Taxonomy" id="9490"/>
    <lineage>
        <taxon>Eukaryota</taxon>
        <taxon>Metazoa</taxon>
        <taxon>Chordata</taxon>
        <taxon>Craniata</taxon>
        <taxon>Vertebrata</taxon>
        <taxon>Euteleostomi</taxon>
        <taxon>Mammalia</taxon>
        <taxon>Eutheria</taxon>
        <taxon>Euarchontoglires</taxon>
        <taxon>Primates</taxon>
        <taxon>Haplorrhini</taxon>
        <taxon>Platyrrhini</taxon>
        <taxon>Cebidae</taxon>
        <taxon>Callitrichinae</taxon>
        <taxon>Saguinus</taxon>
    </lineage>
</organism>
<reference evidence="1 2" key="1">
    <citation type="submission" date="2023-05" db="EMBL/GenBank/DDBJ databases">
        <title>B98-5 Cell Line De Novo Hybrid Assembly: An Optical Mapping Approach.</title>
        <authorList>
            <person name="Kananen K."/>
            <person name="Auerbach J.A."/>
            <person name="Kautto E."/>
            <person name="Blachly J.S."/>
        </authorList>
    </citation>
    <scope>NUCLEOTIDE SEQUENCE [LARGE SCALE GENOMIC DNA]</scope>
    <source>
        <strain evidence="1">B95-8</strain>
        <tissue evidence="1">Cell line</tissue>
    </source>
</reference>
<evidence type="ECO:0000313" key="2">
    <source>
        <dbReference type="Proteomes" id="UP001266305"/>
    </source>
</evidence>